<feature type="region of interest" description="Disordered" evidence="1">
    <location>
        <begin position="127"/>
        <end position="146"/>
    </location>
</feature>
<evidence type="ECO:0000313" key="3">
    <source>
        <dbReference type="Proteomes" id="UP001476247"/>
    </source>
</evidence>
<comment type="caution">
    <text evidence="2">The sequence shown here is derived from an EMBL/GenBank/DDBJ whole genome shotgun (WGS) entry which is preliminary data.</text>
</comment>
<protein>
    <submittedName>
        <fullName evidence="2">Uncharacterized protein</fullName>
    </submittedName>
</protein>
<dbReference type="EMBL" id="BAABUJ010000014">
    <property type="protein sequence ID" value="GAA5799920.1"/>
    <property type="molecule type" value="Genomic_DNA"/>
</dbReference>
<gene>
    <name evidence="2" type="ORF">HPULCUR_005341</name>
</gene>
<dbReference type="Proteomes" id="UP001476247">
    <property type="component" value="Unassembled WGS sequence"/>
</dbReference>
<sequence>MATIPDSNKLSSNYIINESFAEKFSIHKCLCDIYASDFSDMIKVIDAYIEKEGGEQDTDKAHCAIVEAFSTLSKSSQYRALAEYAESLGLYYINQKTRFSELYLQRLKRPTFSRLRPTSSGITAKRVYRKKRPRAGSESSSISVPTSPSSIAILEATGPENNLDLSHVKGIITTVAKDLLETLDAGKKIKLTDYKLMSTGLSSVVDLVDQNEDSQRQVFEEKHWNNLSKLAQEFHKSELYQLPKFLKDTWKLVSVFCEKTGSTKKAQEYLKEIINPKTSFNKKPETLKIISIFLLVLEIFEESKWLFETDREKAGNDFFSILWGPIIRKMLSIHNNIIDLKCDEAIDPHIIFMQKMQVQDAENISSAAVNLKFVLKVDDTEKCVGRMQVLDAASSKTDLQVAEGSLLLKSKDSLNTVLIDSKDLSEARYLQGTCIQVAGLVGHVFSVKLHQPRIYVGLPNSTINMPSRFVCFSSFSEMFESLMTSIIKMENLAGAIINNHAISQNRDLFNNMFNHTDTETRSLNLGAYLAPTWYPFQETSITETETSSELPTGEDSALQVDYDYDNQLVDQYGWVKLKNRKFYNVETNVTQSVHPFSRTIV</sequence>
<reference evidence="2 3" key="1">
    <citation type="submission" date="2024-04" db="EMBL/GenBank/DDBJ databases">
        <title>genome sequences of Mucor flavus KT1a and Helicostylum pulchrum KT1b strains isolation_sourced from the surface of a dry-aged beef.</title>
        <authorList>
            <person name="Toyotome T."/>
            <person name="Hosono M."/>
            <person name="Torimaru M."/>
            <person name="Fukuda K."/>
            <person name="Mikami N."/>
        </authorList>
    </citation>
    <scope>NUCLEOTIDE SEQUENCE [LARGE SCALE GENOMIC DNA]</scope>
    <source>
        <strain evidence="2 3">KT1b</strain>
    </source>
</reference>
<organism evidence="2 3">
    <name type="scientific">Helicostylum pulchrum</name>
    <dbReference type="NCBI Taxonomy" id="562976"/>
    <lineage>
        <taxon>Eukaryota</taxon>
        <taxon>Fungi</taxon>
        <taxon>Fungi incertae sedis</taxon>
        <taxon>Mucoromycota</taxon>
        <taxon>Mucoromycotina</taxon>
        <taxon>Mucoromycetes</taxon>
        <taxon>Mucorales</taxon>
        <taxon>Mucorineae</taxon>
        <taxon>Mucoraceae</taxon>
        <taxon>Helicostylum</taxon>
    </lineage>
</organism>
<keyword evidence="3" id="KW-1185">Reference proteome</keyword>
<proteinExistence type="predicted"/>
<evidence type="ECO:0000256" key="1">
    <source>
        <dbReference type="SAM" id="MobiDB-lite"/>
    </source>
</evidence>
<evidence type="ECO:0000313" key="2">
    <source>
        <dbReference type="EMBL" id="GAA5799920.1"/>
    </source>
</evidence>
<name>A0ABP9XYS5_9FUNG</name>
<accession>A0ABP9XYS5</accession>
<feature type="compositionally biased region" description="Low complexity" evidence="1">
    <location>
        <begin position="137"/>
        <end position="146"/>
    </location>
</feature>